<keyword evidence="8" id="KW-1185">Reference proteome</keyword>
<keyword evidence="7" id="KW-0966">Cell projection</keyword>
<dbReference type="GO" id="GO:0005829">
    <property type="term" value="C:cytosol"/>
    <property type="evidence" value="ECO:0007669"/>
    <property type="project" value="UniProtKB-SubCell"/>
</dbReference>
<evidence type="ECO:0000256" key="1">
    <source>
        <dbReference type="ARBA" id="ARBA00004514"/>
    </source>
</evidence>
<evidence type="ECO:0000256" key="2">
    <source>
        <dbReference type="ARBA" id="ARBA00008787"/>
    </source>
</evidence>
<evidence type="ECO:0000313" key="7">
    <source>
        <dbReference type="EMBL" id="OAT16694.1"/>
    </source>
</evidence>
<dbReference type="PANTHER" id="PTHR34773:SF1">
    <property type="entry name" value="FLAGELLAR SECRETION CHAPERONE FLIS"/>
    <property type="match status" value="1"/>
</dbReference>
<dbReference type="CDD" id="cd16098">
    <property type="entry name" value="FliS"/>
    <property type="match status" value="1"/>
</dbReference>
<comment type="similarity">
    <text evidence="2 6">Belongs to the FliS family.</text>
</comment>
<dbReference type="InterPro" id="IPR036584">
    <property type="entry name" value="FliS_sf"/>
</dbReference>
<name>A0A1B7HM43_9ENTR</name>
<evidence type="ECO:0000256" key="6">
    <source>
        <dbReference type="PIRNR" id="PIRNR039090"/>
    </source>
</evidence>
<accession>A0A1B7HM43</accession>
<dbReference type="PANTHER" id="PTHR34773">
    <property type="entry name" value="FLAGELLAR SECRETION CHAPERONE FLIS"/>
    <property type="match status" value="1"/>
</dbReference>
<evidence type="ECO:0000256" key="3">
    <source>
        <dbReference type="ARBA" id="ARBA00022490"/>
    </source>
</evidence>
<dbReference type="InterPro" id="IPR003713">
    <property type="entry name" value="FliS"/>
</dbReference>
<dbReference type="GO" id="GO:0044780">
    <property type="term" value="P:bacterial-type flagellum assembly"/>
    <property type="evidence" value="ECO:0007669"/>
    <property type="project" value="InterPro"/>
</dbReference>
<dbReference type="SUPFAM" id="SSF101116">
    <property type="entry name" value="Flagellar export chaperone FliS"/>
    <property type="match status" value="1"/>
</dbReference>
<keyword evidence="7" id="KW-0282">Flagellum</keyword>
<dbReference type="GO" id="GO:0071973">
    <property type="term" value="P:bacterial-type flagellum-dependent cell motility"/>
    <property type="evidence" value="ECO:0007669"/>
    <property type="project" value="TreeGrafter"/>
</dbReference>
<evidence type="ECO:0000256" key="4">
    <source>
        <dbReference type="ARBA" id="ARBA00022795"/>
    </source>
</evidence>
<comment type="subcellular location">
    <subcellularLocation>
        <location evidence="1 6">Cytoplasm</location>
        <location evidence="1 6">Cytosol</location>
    </subcellularLocation>
</comment>
<dbReference type="PIRSF" id="PIRSF039090">
    <property type="entry name" value="Flis"/>
    <property type="match status" value="1"/>
</dbReference>
<sequence>MYGNSEEGYGEYYQSDMAAQVAAATPHQLVLMLFNGLTDELVRAKSHIEAKRYERKAQSINKCIDILNALTSALDYEKGGELAKNLANLYDYCVYRLYDGSNNLSVSAIEEVETILGELREGWDEMGKRHG</sequence>
<dbReference type="RefSeq" id="WP_034457350.1">
    <property type="nucleotide sequence ID" value="NZ_LXEO01000037.1"/>
</dbReference>
<dbReference type="Gene3D" id="1.20.120.340">
    <property type="entry name" value="Flagellar protein FliS"/>
    <property type="match status" value="1"/>
</dbReference>
<proteinExistence type="inferred from homology"/>
<dbReference type="EMBL" id="LXEO01000037">
    <property type="protein sequence ID" value="OAT16694.1"/>
    <property type="molecule type" value="Genomic_DNA"/>
</dbReference>
<dbReference type="AlphaFoldDB" id="A0A1B7HM43"/>
<evidence type="ECO:0000313" key="8">
    <source>
        <dbReference type="Proteomes" id="UP000078286"/>
    </source>
</evidence>
<comment type="caution">
    <text evidence="7">The sequence shown here is derived from an EMBL/GenBank/DDBJ whole genome shotgun (WGS) entry which is preliminary data.</text>
</comment>
<evidence type="ECO:0000256" key="5">
    <source>
        <dbReference type="ARBA" id="ARBA00023186"/>
    </source>
</evidence>
<dbReference type="Pfam" id="PF02561">
    <property type="entry name" value="FliS"/>
    <property type="match status" value="1"/>
</dbReference>
<dbReference type="PATRIC" id="fig|1354255.3.peg.2589"/>
<reference evidence="7 8" key="1">
    <citation type="submission" date="2016-04" db="EMBL/GenBank/DDBJ databases">
        <title>ATOL: Assembling a taxonomically balanced genome-scale reconstruction of the evolutionary history of the Enterobacteriaceae.</title>
        <authorList>
            <person name="Plunkett G.III."/>
            <person name="Neeno-Eckwall E.C."/>
            <person name="Glasner J.D."/>
            <person name="Perna N.T."/>
        </authorList>
    </citation>
    <scope>NUCLEOTIDE SEQUENCE [LARGE SCALE GENOMIC DNA]</scope>
    <source>
        <strain evidence="7 8">ATCC 51607</strain>
    </source>
</reference>
<gene>
    <name evidence="7" type="ORF">M979_2513</name>
</gene>
<keyword evidence="3 6" id="KW-0963">Cytoplasm</keyword>
<dbReference type="Proteomes" id="UP000078286">
    <property type="component" value="Unassembled WGS sequence"/>
</dbReference>
<keyword evidence="7" id="KW-0969">Cilium</keyword>
<keyword evidence="4 6" id="KW-1005">Bacterial flagellum biogenesis</keyword>
<protein>
    <recommendedName>
        <fullName evidence="6">Flagellar secretion chaperone FliS</fullName>
    </recommendedName>
</protein>
<dbReference type="NCBIfam" id="TIGR00208">
    <property type="entry name" value="fliS"/>
    <property type="match status" value="1"/>
</dbReference>
<keyword evidence="5" id="KW-0143">Chaperone</keyword>
<organism evidence="7 8">
    <name type="scientific">Buttiauxella noackiae ATCC 51607</name>
    <dbReference type="NCBI Taxonomy" id="1354255"/>
    <lineage>
        <taxon>Bacteria</taxon>
        <taxon>Pseudomonadati</taxon>
        <taxon>Pseudomonadota</taxon>
        <taxon>Gammaproteobacteria</taxon>
        <taxon>Enterobacterales</taxon>
        <taxon>Enterobacteriaceae</taxon>
        <taxon>Buttiauxella</taxon>
    </lineage>
</organism>